<name>A0ABQ7BFS5_BRACR</name>
<evidence type="ECO:0000313" key="2">
    <source>
        <dbReference type="EMBL" id="KAF3530780.1"/>
    </source>
</evidence>
<gene>
    <name evidence="2" type="ORF">DY000_02041299</name>
</gene>
<dbReference type="EMBL" id="QGKV02001507">
    <property type="protein sequence ID" value="KAF3530780.1"/>
    <property type="molecule type" value="Genomic_DNA"/>
</dbReference>
<feature type="compositionally biased region" description="Polar residues" evidence="1">
    <location>
        <begin position="221"/>
        <end position="233"/>
    </location>
</feature>
<dbReference type="PANTHER" id="PTHR36332:SF1">
    <property type="entry name" value="STRESS RESPONSE PROTEIN"/>
    <property type="match status" value="1"/>
</dbReference>
<evidence type="ECO:0000313" key="3">
    <source>
        <dbReference type="Proteomes" id="UP000266723"/>
    </source>
</evidence>
<feature type="compositionally biased region" description="Basic residues" evidence="1">
    <location>
        <begin position="180"/>
        <end position="193"/>
    </location>
</feature>
<protein>
    <submittedName>
        <fullName evidence="2">Uncharacterized protein</fullName>
    </submittedName>
</protein>
<feature type="region of interest" description="Disordered" evidence="1">
    <location>
        <begin position="132"/>
        <end position="253"/>
    </location>
</feature>
<feature type="compositionally biased region" description="Basic and acidic residues" evidence="1">
    <location>
        <begin position="147"/>
        <end position="158"/>
    </location>
</feature>
<feature type="compositionally biased region" description="Acidic residues" evidence="1">
    <location>
        <begin position="27"/>
        <end position="37"/>
    </location>
</feature>
<feature type="compositionally biased region" description="Basic and acidic residues" evidence="1">
    <location>
        <begin position="7"/>
        <end position="17"/>
    </location>
</feature>
<organism evidence="2 3">
    <name type="scientific">Brassica cretica</name>
    <name type="common">Mustard</name>
    <dbReference type="NCBI Taxonomy" id="69181"/>
    <lineage>
        <taxon>Eukaryota</taxon>
        <taxon>Viridiplantae</taxon>
        <taxon>Streptophyta</taxon>
        <taxon>Embryophyta</taxon>
        <taxon>Tracheophyta</taxon>
        <taxon>Spermatophyta</taxon>
        <taxon>Magnoliopsida</taxon>
        <taxon>eudicotyledons</taxon>
        <taxon>Gunneridae</taxon>
        <taxon>Pentapetalae</taxon>
        <taxon>rosids</taxon>
        <taxon>malvids</taxon>
        <taxon>Brassicales</taxon>
        <taxon>Brassicaceae</taxon>
        <taxon>Brassiceae</taxon>
        <taxon>Brassica</taxon>
    </lineage>
</organism>
<proteinExistence type="predicted"/>
<dbReference type="PANTHER" id="PTHR36332">
    <property type="entry name" value="STRESS RESPONSE PROTEIN"/>
    <property type="match status" value="1"/>
</dbReference>
<feature type="compositionally biased region" description="Acidic residues" evidence="1">
    <location>
        <begin position="44"/>
        <end position="80"/>
    </location>
</feature>
<keyword evidence="3" id="KW-1185">Reference proteome</keyword>
<accession>A0ABQ7BFS5</accession>
<feature type="region of interest" description="Disordered" evidence="1">
    <location>
        <begin position="1"/>
        <end position="105"/>
    </location>
</feature>
<reference evidence="2 3" key="1">
    <citation type="journal article" date="2020" name="BMC Genomics">
        <title>Intraspecific diversification of the crop wild relative Brassica cretica Lam. using demographic model selection.</title>
        <authorList>
            <person name="Kioukis A."/>
            <person name="Michalopoulou V.A."/>
            <person name="Briers L."/>
            <person name="Pirintsos S."/>
            <person name="Studholme D.J."/>
            <person name="Pavlidis P."/>
            <person name="Sarris P.F."/>
        </authorList>
    </citation>
    <scope>NUCLEOTIDE SEQUENCE [LARGE SCALE GENOMIC DNA]</scope>
    <source>
        <strain evidence="3">cv. PFS-1207/04</strain>
    </source>
</reference>
<feature type="compositionally biased region" description="Basic residues" evidence="1">
    <location>
        <begin position="244"/>
        <end position="253"/>
    </location>
</feature>
<comment type="caution">
    <text evidence="2">The sequence shown here is derived from an EMBL/GenBank/DDBJ whole genome shotgun (WGS) entry which is preliminary data.</text>
</comment>
<sequence length="253" mass="28567">MIKRRFYKLEHGDKDSGSDSSCFSSDSDPESEEEESEQSQSEDAVAEGSEDDDDSVSEGGEEEDDSPAADVEDDDEDSDGDAYRGRYEKTSMQYGLEEPPEEEEDNYILGCMIKCKSVYKCRYCPNTICLNEGTMQEHVSSKKHARSEKLMKEAKLGTDDEDVDDPETPSQEKQINGNRRSQRKGKRSQKQGKLRTEVDNPETPSQEKQVKGNRKSRRQGMISQKQEKGSSITDGEKADATAQTRKKMRQTKD</sequence>
<evidence type="ECO:0000256" key="1">
    <source>
        <dbReference type="SAM" id="MobiDB-lite"/>
    </source>
</evidence>
<dbReference type="Proteomes" id="UP000266723">
    <property type="component" value="Unassembled WGS sequence"/>
</dbReference>